<protein>
    <submittedName>
        <fullName evidence="5">NAD(P)H-dependent oxidoreductase</fullName>
    </submittedName>
</protein>
<dbReference type="InterPro" id="IPR033878">
    <property type="entry name" value="NfsB-like"/>
</dbReference>
<dbReference type="Pfam" id="PF00881">
    <property type="entry name" value="Nitroreductase"/>
    <property type="match status" value="1"/>
</dbReference>
<organism evidence="5 6">
    <name type="scientific">Psychrosphaera aquimarina</name>
    <dbReference type="NCBI Taxonomy" id="2044854"/>
    <lineage>
        <taxon>Bacteria</taxon>
        <taxon>Pseudomonadati</taxon>
        <taxon>Pseudomonadota</taxon>
        <taxon>Gammaproteobacteria</taxon>
        <taxon>Alteromonadales</taxon>
        <taxon>Pseudoalteromonadaceae</taxon>
        <taxon>Psychrosphaera</taxon>
    </lineage>
</organism>
<sequence>MELENALQWRYSVKQFSEQKVSQQNLNTLLELTRLSASSYGLQPYKIIVIESAVIRQQLVPYSYGQDKVANSSHLIIFAAQTEIGNATVDRYITKHNQITNSTSEQLAPYANHMKMALKQKSDEQKQQWAHQQAYIALGNFITCAAAMKIDTCPMTGFDTTKYDSILALESEGLTASVICPIGYRSQDDAQAAMPKVRFAFDELMIFKS</sequence>
<evidence type="ECO:0000256" key="3">
    <source>
        <dbReference type="ARBA" id="ARBA00023002"/>
    </source>
</evidence>
<dbReference type="RefSeq" id="WP_315947997.1">
    <property type="nucleotide sequence ID" value="NZ_JAWCUA010000010.1"/>
</dbReference>
<evidence type="ECO:0000259" key="4">
    <source>
        <dbReference type="Pfam" id="PF00881"/>
    </source>
</evidence>
<comment type="caution">
    <text evidence="5">The sequence shown here is derived from an EMBL/GenBank/DDBJ whole genome shotgun (WGS) entry which is preliminary data.</text>
</comment>
<keyword evidence="6" id="KW-1185">Reference proteome</keyword>
<keyword evidence="2" id="KW-0521">NADP</keyword>
<dbReference type="EMBL" id="JAWCUA010000010">
    <property type="protein sequence ID" value="MDU0114376.1"/>
    <property type="molecule type" value="Genomic_DNA"/>
</dbReference>
<proteinExistence type="inferred from homology"/>
<keyword evidence="3" id="KW-0560">Oxidoreductase</keyword>
<dbReference type="PANTHER" id="PTHR43673">
    <property type="entry name" value="NAD(P)H NITROREDUCTASE YDGI-RELATED"/>
    <property type="match status" value="1"/>
</dbReference>
<accession>A0ABU3R3X9</accession>
<evidence type="ECO:0000313" key="6">
    <source>
        <dbReference type="Proteomes" id="UP001257914"/>
    </source>
</evidence>
<gene>
    <name evidence="5" type="ORF">RT723_15545</name>
</gene>
<dbReference type="SUPFAM" id="SSF55469">
    <property type="entry name" value="FMN-dependent nitroreductase-like"/>
    <property type="match status" value="1"/>
</dbReference>
<reference evidence="5 6" key="1">
    <citation type="submission" date="2023-10" db="EMBL/GenBank/DDBJ databases">
        <title>Psychrosphaera aquimaarina strain SW33 isolated from seawater.</title>
        <authorList>
            <person name="Bayburt H."/>
            <person name="Kim J.M."/>
            <person name="Choi B.J."/>
            <person name="Jeon C.O."/>
        </authorList>
    </citation>
    <scope>NUCLEOTIDE SEQUENCE [LARGE SCALE GENOMIC DNA]</scope>
    <source>
        <strain evidence="5 6">KCTC 52743</strain>
    </source>
</reference>
<evidence type="ECO:0000256" key="1">
    <source>
        <dbReference type="ARBA" id="ARBA00007118"/>
    </source>
</evidence>
<feature type="domain" description="Nitroreductase" evidence="4">
    <location>
        <begin position="8"/>
        <end position="184"/>
    </location>
</feature>
<evidence type="ECO:0000256" key="2">
    <source>
        <dbReference type="ARBA" id="ARBA00022857"/>
    </source>
</evidence>
<dbReference type="Gene3D" id="3.40.109.10">
    <property type="entry name" value="NADH Oxidase"/>
    <property type="match status" value="1"/>
</dbReference>
<dbReference type="Proteomes" id="UP001257914">
    <property type="component" value="Unassembled WGS sequence"/>
</dbReference>
<dbReference type="CDD" id="cd02149">
    <property type="entry name" value="NfsB-like"/>
    <property type="match status" value="1"/>
</dbReference>
<comment type="similarity">
    <text evidence="1">Belongs to the nitroreductase family.</text>
</comment>
<dbReference type="InterPro" id="IPR000415">
    <property type="entry name" value="Nitroreductase-like"/>
</dbReference>
<dbReference type="PANTHER" id="PTHR43673:SF10">
    <property type="entry name" value="NADH DEHYDROGENASE_NAD(P)H NITROREDUCTASE XCC3605-RELATED"/>
    <property type="match status" value="1"/>
</dbReference>
<name>A0ABU3R3X9_9GAMM</name>
<evidence type="ECO:0000313" key="5">
    <source>
        <dbReference type="EMBL" id="MDU0114376.1"/>
    </source>
</evidence>
<dbReference type="InterPro" id="IPR029479">
    <property type="entry name" value="Nitroreductase"/>
</dbReference>